<dbReference type="EMBL" id="CAXAMN010001225">
    <property type="protein sequence ID" value="CAK8993219.1"/>
    <property type="molecule type" value="Genomic_DNA"/>
</dbReference>
<evidence type="ECO:0000313" key="2">
    <source>
        <dbReference type="EMBL" id="CAK8993219.1"/>
    </source>
</evidence>
<feature type="region of interest" description="Disordered" evidence="1">
    <location>
        <begin position="1"/>
        <end position="22"/>
    </location>
</feature>
<accession>A0ABP0HUW0</accession>
<sequence>MLVPSLPMRNFNRNGSTTTTAPTGFVPAMHGAGRRAARWIVQLLLLQLVLWACVPEWRGSLSLWNFSLPLPGRTGGQEPPLPEHGNQFVIDLANELWFAADDMLTAGAFMGDEGWAGRGESPATLGAVGINMRNAAEALLFADWWTVSGELEVAGASGEFYFDEEDFLAITGVLPEEDFETWNGEEAAEADGSSAARAALQRMSESMTGLAERVGAKSVAGQALIRTAENWRRAVRLLQGLEADEKAE</sequence>
<reference evidence="2 3" key="1">
    <citation type="submission" date="2024-02" db="EMBL/GenBank/DDBJ databases">
        <authorList>
            <person name="Chen Y."/>
            <person name="Shah S."/>
            <person name="Dougan E. K."/>
            <person name="Thang M."/>
            <person name="Chan C."/>
        </authorList>
    </citation>
    <scope>NUCLEOTIDE SEQUENCE [LARGE SCALE GENOMIC DNA]</scope>
</reference>
<dbReference type="Proteomes" id="UP001642484">
    <property type="component" value="Unassembled WGS sequence"/>
</dbReference>
<evidence type="ECO:0008006" key="4">
    <source>
        <dbReference type="Google" id="ProtNLM"/>
    </source>
</evidence>
<keyword evidence="3" id="KW-1185">Reference proteome</keyword>
<feature type="compositionally biased region" description="Polar residues" evidence="1">
    <location>
        <begin position="11"/>
        <end position="22"/>
    </location>
</feature>
<proteinExistence type="predicted"/>
<evidence type="ECO:0000313" key="3">
    <source>
        <dbReference type="Proteomes" id="UP001642484"/>
    </source>
</evidence>
<comment type="caution">
    <text evidence="2">The sequence shown here is derived from an EMBL/GenBank/DDBJ whole genome shotgun (WGS) entry which is preliminary data.</text>
</comment>
<organism evidence="2 3">
    <name type="scientific">Durusdinium trenchii</name>
    <dbReference type="NCBI Taxonomy" id="1381693"/>
    <lineage>
        <taxon>Eukaryota</taxon>
        <taxon>Sar</taxon>
        <taxon>Alveolata</taxon>
        <taxon>Dinophyceae</taxon>
        <taxon>Suessiales</taxon>
        <taxon>Symbiodiniaceae</taxon>
        <taxon>Durusdinium</taxon>
    </lineage>
</organism>
<evidence type="ECO:0000256" key="1">
    <source>
        <dbReference type="SAM" id="MobiDB-lite"/>
    </source>
</evidence>
<gene>
    <name evidence="2" type="ORF">CCMP2556_LOCUS3157</name>
</gene>
<protein>
    <recommendedName>
        <fullName evidence="4">Phospholipase B-like</fullName>
    </recommendedName>
</protein>
<name>A0ABP0HUW0_9DINO</name>